<keyword evidence="5" id="KW-1185">Reference proteome</keyword>
<evidence type="ECO:0000313" key="4">
    <source>
        <dbReference type="EMBL" id="MCT2043447.1"/>
    </source>
</evidence>
<dbReference type="PROSITE" id="PS50937">
    <property type="entry name" value="HTH_MERR_2"/>
    <property type="match status" value="1"/>
</dbReference>
<organism evidence="4 5">
    <name type="scientific">Pseudoclavibacter albus</name>
    <dbReference type="NCBI Taxonomy" id="272241"/>
    <lineage>
        <taxon>Bacteria</taxon>
        <taxon>Bacillati</taxon>
        <taxon>Actinomycetota</taxon>
        <taxon>Actinomycetes</taxon>
        <taxon>Micrococcales</taxon>
        <taxon>Microbacteriaceae</taxon>
        <taxon>Pseudoclavibacter</taxon>
    </lineage>
</organism>
<comment type="caution">
    <text evidence="4">The sequence shown here is derived from an EMBL/GenBank/DDBJ whole genome shotgun (WGS) entry which is preliminary data.</text>
</comment>
<dbReference type="PANTHER" id="PTHR30204">
    <property type="entry name" value="REDOX-CYCLING DRUG-SENSING TRANSCRIPTIONAL ACTIVATOR SOXR"/>
    <property type="match status" value="1"/>
</dbReference>
<dbReference type="Proteomes" id="UP001525379">
    <property type="component" value="Unassembled WGS sequence"/>
</dbReference>
<dbReference type="SUPFAM" id="SSF46955">
    <property type="entry name" value="Putative DNA-binding domain"/>
    <property type="match status" value="1"/>
</dbReference>
<feature type="domain" description="HTH merR-type" evidence="3">
    <location>
        <begin position="14"/>
        <end position="82"/>
    </location>
</feature>
<feature type="coiled-coil region" evidence="2">
    <location>
        <begin position="79"/>
        <end position="106"/>
    </location>
</feature>
<dbReference type="RefSeq" id="WP_066082535.1">
    <property type="nucleotide sequence ID" value="NZ_JAFDPW010000001.1"/>
</dbReference>
<gene>
    <name evidence="4" type="ORF">M3D15_08925</name>
</gene>
<keyword evidence="2" id="KW-0175">Coiled coil</keyword>
<evidence type="ECO:0000313" key="5">
    <source>
        <dbReference type="Proteomes" id="UP001525379"/>
    </source>
</evidence>
<dbReference type="NCBIfam" id="NF047375">
    <property type="entry name" value="HeatShock_HspR"/>
    <property type="match status" value="1"/>
</dbReference>
<dbReference type="InterPro" id="IPR047057">
    <property type="entry name" value="MerR_fam"/>
</dbReference>
<sequence length="146" mass="16556">MRVDYQELDENAPVFSIAAAAELAGMHPQTLRQYDRLGLVVPQRTRGNVRRYSLRNVSELREISHLAADGLNLEGITRVLALREQVRTLEKRVRALESELADERLKRPGQRVFAAGEAGDVITLAQGMRARRRTDLVVWRPGRVDD</sequence>
<evidence type="ECO:0000256" key="1">
    <source>
        <dbReference type="ARBA" id="ARBA00023125"/>
    </source>
</evidence>
<dbReference type="SMART" id="SM00422">
    <property type="entry name" value="HTH_MERR"/>
    <property type="match status" value="1"/>
</dbReference>
<reference evidence="4 5" key="1">
    <citation type="submission" date="2022-04" db="EMBL/GenBank/DDBJ databases">
        <title>Human microbiome associated bacterial genomes.</title>
        <authorList>
            <person name="Sandstrom S."/>
            <person name="Salamzade R."/>
            <person name="Kalan L.R."/>
        </authorList>
    </citation>
    <scope>NUCLEOTIDE SEQUENCE [LARGE SCALE GENOMIC DNA]</scope>
    <source>
        <strain evidence="5">p3-SID1799</strain>
    </source>
</reference>
<evidence type="ECO:0000259" key="3">
    <source>
        <dbReference type="PROSITE" id="PS50937"/>
    </source>
</evidence>
<keyword evidence="1" id="KW-0238">DNA-binding</keyword>
<protein>
    <submittedName>
        <fullName evidence="4">MerR family transcriptional regulator</fullName>
    </submittedName>
</protein>
<dbReference type="InterPro" id="IPR009061">
    <property type="entry name" value="DNA-bd_dom_put_sf"/>
</dbReference>
<dbReference type="Gene3D" id="1.10.1660.10">
    <property type="match status" value="1"/>
</dbReference>
<dbReference type="EMBL" id="JALXSQ010000044">
    <property type="protein sequence ID" value="MCT2043447.1"/>
    <property type="molecule type" value="Genomic_DNA"/>
</dbReference>
<dbReference type="Pfam" id="PF13411">
    <property type="entry name" value="MerR_1"/>
    <property type="match status" value="1"/>
</dbReference>
<proteinExistence type="predicted"/>
<dbReference type="InterPro" id="IPR000551">
    <property type="entry name" value="MerR-type_HTH_dom"/>
</dbReference>
<dbReference type="PANTHER" id="PTHR30204:SF58">
    <property type="entry name" value="HTH-TYPE TRANSCRIPTIONAL REGULATOR YFMP"/>
    <property type="match status" value="1"/>
</dbReference>
<evidence type="ECO:0000256" key="2">
    <source>
        <dbReference type="SAM" id="Coils"/>
    </source>
</evidence>
<name>A0ABT2HYQ0_9MICO</name>
<accession>A0ABT2HYQ0</accession>